<dbReference type="EMBL" id="JBFXLT010000219">
    <property type="protein sequence ID" value="KAL2801991.1"/>
    <property type="molecule type" value="Genomic_DNA"/>
</dbReference>
<dbReference type="SUPFAM" id="SSF103473">
    <property type="entry name" value="MFS general substrate transporter"/>
    <property type="match status" value="1"/>
</dbReference>
<evidence type="ECO:0008006" key="4">
    <source>
        <dbReference type="Google" id="ProtNLM"/>
    </source>
</evidence>
<reference evidence="2 3" key="1">
    <citation type="submission" date="2024-07" db="EMBL/GenBank/DDBJ databases">
        <title>Section-level genome sequencing and comparative genomics of Aspergillus sections Usti and Cavernicolus.</title>
        <authorList>
            <consortium name="Lawrence Berkeley National Laboratory"/>
            <person name="Nybo J.L."/>
            <person name="Vesth T.C."/>
            <person name="Theobald S."/>
            <person name="Frisvad J.C."/>
            <person name="Larsen T.O."/>
            <person name="Kjaerboelling I."/>
            <person name="Rothschild-Mancinelli K."/>
            <person name="Lyhne E.K."/>
            <person name="Kogle M.E."/>
            <person name="Barry K."/>
            <person name="Clum A."/>
            <person name="Na H."/>
            <person name="Ledsgaard L."/>
            <person name="Lin J."/>
            <person name="Lipzen A."/>
            <person name="Kuo A."/>
            <person name="Riley R."/>
            <person name="Mondo S."/>
            <person name="Labutti K."/>
            <person name="Haridas S."/>
            <person name="Pangalinan J."/>
            <person name="Salamov A.A."/>
            <person name="Simmons B.A."/>
            <person name="Magnuson J.K."/>
            <person name="Chen J."/>
            <person name="Drula E."/>
            <person name="Henrissat B."/>
            <person name="Wiebenga A."/>
            <person name="Lubbers R.J."/>
            <person name="Gomes A.C."/>
            <person name="Makela M.R."/>
            <person name="Stajich J."/>
            <person name="Grigoriev I.V."/>
            <person name="Mortensen U.H."/>
            <person name="De Vries R.P."/>
            <person name="Baker S.E."/>
            <person name="Andersen M.R."/>
        </authorList>
    </citation>
    <scope>NUCLEOTIDE SEQUENCE [LARGE SCALE GENOMIC DNA]</scope>
    <source>
        <strain evidence="2 3">CBS 588.65</strain>
    </source>
</reference>
<evidence type="ECO:0000256" key="1">
    <source>
        <dbReference type="SAM" id="MobiDB-lite"/>
    </source>
</evidence>
<proteinExistence type="predicted"/>
<sequence>MTGCAIQHVEDNKNCEAAKSGGILLKSRNDNLGLWQTVWTFRRAVLVCNLLCIAAAADGYQINLNGNIIANDGFTNKLGFLNDEGKMTLDANHTALWGAMQSLGQLLGMILLNPISDRIGRKMTLYALWLGLEMEPQDPRTTPPRPSEGRFLVTKFRPAGRFKGKENRPSRLRVDPEGLQT</sequence>
<protein>
    <recommendedName>
        <fullName evidence="4">Major facilitator superfamily (MFS) profile domain-containing protein</fullName>
    </recommendedName>
</protein>
<evidence type="ECO:0000313" key="2">
    <source>
        <dbReference type="EMBL" id="KAL2801991.1"/>
    </source>
</evidence>
<evidence type="ECO:0000313" key="3">
    <source>
        <dbReference type="Proteomes" id="UP001610334"/>
    </source>
</evidence>
<dbReference type="Gene3D" id="1.20.1250.20">
    <property type="entry name" value="MFS general substrate transporter like domains"/>
    <property type="match status" value="1"/>
</dbReference>
<comment type="caution">
    <text evidence="2">The sequence shown here is derived from an EMBL/GenBank/DDBJ whole genome shotgun (WGS) entry which is preliminary data.</text>
</comment>
<accession>A0ABR4GSY0</accession>
<keyword evidence="3" id="KW-1185">Reference proteome</keyword>
<feature type="compositionally biased region" description="Basic and acidic residues" evidence="1">
    <location>
        <begin position="163"/>
        <end position="181"/>
    </location>
</feature>
<organism evidence="2 3">
    <name type="scientific">Aspergillus granulosus</name>
    <dbReference type="NCBI Taxonomy" id="176169"/>
    <lineage>
        <taxon>Eukaryota</taxon>
        <taxon>Fungi</taxon>
        <taxon>Dikarya</taxon>
        <taxon>Ascomycota</taxon>
        <taxon>Pezizomycotina</taxon>
        <taxon>Eurotiomycetes</taxon>
        <taxon>Eurotiomycetidae</taxon>
        <taxon>Eurotiales</taxon>
        <taxon>Aspergillaceae</taxon>
        <taxon>Aspergillus</taxon>
        <taxon>Aspergillus subgen. Nidulantes</taxon>
    </lineage>
</organism>
<gene>
    <name evidence="2" type="ORF">BJX63DRAFT_438303</name>
</gene>
<name>A0ABR4GSY0_9EURO</name>
<dbReference type="InterPro" id="IPR036259">
    <property type="entry name" value="MFS_trans_sf"/>
</dbReference>
<dbReference type="Proteomes" id="UP001610334">
    <property type="component" value="Unassembled WGS sequence"/>
</dbReference>
<feature type="region of interest" description="Disordered" evidence="1">
    <location>
        <begin position="161"/>
        <end position="181"/>
    </location>
</feature>